<comment type="caution">
    <text evidence="2">The sequence shown here is derived from an EMBL/GenBank/DDBJ whole genome shotgun (WGS) entry which is preliminary data.</text>
</comment>
<evidence type="ECO:0000256" key="1">
    <source>
        <dbReference type="SAM" id="Phobius"/>
    </source>
</evidence>
<dbReference type="AlphaFoldDB" id="A0A7W3PIN2"/>
<feature type="transmembrane region" description="Helical" evidence="1">
    <location>
        <begin position="46"/>
        <end position="72"/>
    </location>
</feature>
<keyword evidence="1" id="KW-0472">Membrane</keyword>
<feature type="transmembrane region" description="Helical" evidence="1">
    <location>
        <begin position="122"/>
        <end position="147"/>
    </location>
</feature>
<dbReference type="OrthoDB" id="4950602at2"/>
<dbReference type="EMBL" id="JACGWW010000002">
    <property type="protein sequence ID" value="MBA8813585.1"/>
    <property type="molecule type" value="Genomic_DNA"/>
</dbReference>
<accession>A0A7W3PIN2</accession>
<feature type="transmembrane region" description="Helical" evidence="1">
    <location>
        <begin position="12"/>
        <end position="34"/>
    </location>
</feature>
<reference evidence="2 3" key="1">
    <citation type="submission" date="2020-07" db="EMBL/GenBank/DDBJ databases">
        <title>Sequencing the genomes of 1000 actinobacteria strains.</title>
        <authorList>
            <person name="Klenk H.-P."/>
        </authorList>
    </citation>
    <scope>NUCLEOTIDE SEQUENCE [LARGE SCALE GENOMIC DNA]</scope>
    <source>
        <strain evidence="2 3">DSM 10309</strain>
    </source>
</reference>
<name>A0A7W3PIN2_9MICO</name>
<evidence type="ECO:0000313" key="2">
    <source>
        <dbReference type="EMBL" id="MBA8813585.1"/>
    </source>
</evidence>
<dbReference type="RefSeq" id="WP_146856512.1">
    <property type="nucleotide sequence ID" value="NZ_BAAAHR010000008.1"/>
</dbReference>
<organism evidence="2 3">
    <name type="scientific">Frigoribacterium faeni</name>
    <dbReference type="NCBI Taxonomy" id="145483"/>
    <lineage>
        <taxon>Bacteria</taxon>
        <taxon>Bacillati</taxon>
        <taxon>Actinomycetota</taxon>
        <taxon>Actinomycetes</taxon>
        <taxon>Micrococcales</taxon>
        <taxon>Microbacteriaceae</taxon>
        <taxon>Frigoribacterium</taxon>
    </lineage>
</organism>
<sequence length="160" mass="16744">MSTSRAAGGRGVRVTRGVLLALGVALIGLGGFVLVDTVSPTRYTGLLIWLIGSVIVHDAVIAPIVVGVGLVVRRTGRRVPAAVIVMVQSAVVVGAILSLIVVPEIVAKAKGPRNDTVLPFDYAGRLGAMWLVIAVITAAVVAGYLVWTRRQKVRESTDQV</sequence>
<evidence type="ECO:0000313" key="3">
    <source>
        <dbReference type="Proteomes" id="UP000522688"/>
    </source>
</evidence>
<keyword evidence="1" id="KW-0812">Transmembrane</keyword>
<keyword evidence="1" id="KW-1133">Transmembrane helix</keyword>
<protein>
    <submittedName>
        <fullName evidence="2">FtsH-binding integral membrane protein</fullName>
    </submittedName>
</protein>
<proteinExistence type="predicted"/>
<feature type="transmembrane region" description="Helical" evidence="1">
    <location>
        <begin position="79"/>
        <end position="102"/>
    </location>
</feature>
<dbReference type="Proteomes" id="UP000522688">
    <property type="component" value="Unassembled WGS sequence"/>
</dbReference>
<gene>
    <name evidence="2" type="ORF">FB463_001834</name>
</gene>